<reference evidence="1 2" key="1">
    <citation type="submission" date="2018-02" db="EMBL/GenBank/DDBJ databases">
        <title>The genomes of Aspergillus section Nigri reveals drivers in fungal speciation.</title>
        <authorList>
            <consortium name="DOE Joint Genome Institute"/>
            <person name="Vesth T.C."/>
            <person name="Nybo J."/>
            <person name="Theobald S."/>
            <person name="Brandl J."/>
            <person name="Frisvad J.C."/>
            <person name="Nielsen K.F."/>
            <person name="Lyhne E.K."/>
            <person name="Kogle M.E."/>
            <person name="Kuo A."/>
            <person name="Riley R."/>
            <person name="Clum A."/>
            <person name="Nolan M."/>
            <person name="Lipzen A."/>
            <person name="Salamov A."/>
            <person name="Henrissat B."/>
            <person name="Wiebenga A."/>
            <person name="De vries R.P."/>
            <person name="Grigoriev I.V."/>
            <person name="Mortensen U.H."/>
            <person name="Andersen M.R."/>
            <person name="Baker S.E."/>
        </authorList>
    </citation>
    <scope>NUCLEOTIDE SEQUENCE [LARGE SCALE GENOMIC DNA]</scope>
    <source>
        <strain evidence="1 2">CBS 101889</strain>
    </source>
</reference>
<evidence type="ECO:0000313" key="2">
    <source>
        <dbReference type="Proteomes" id="UP000248961"/>
    </source>
</evidence>
<dbReference type="VEuPathDB" id="FungiDB:BO97DRAFT_427413"/>
<dbReference type="RefSeq" id="XP_025548504.1">
    <property type="nucleotide sequence ID" value="XM_025697200.1"/>
</dbReference>
<proteinExistence type="predicted"/>
<dbReference type="GeneID" id="37201489"/>
<dbReference type="STRING" id="1450537.A0A395HNL9"/>
<dbReference type="Proteomes" id="UP000248961">
    <property type="component" value="Unassembled WGS sequence"/>
</dbReference>
<dbReference type="EMBL" id="KZ824304">
    <property type="protein sequence ID" value="RAL09350.1"/>
    <property type="molecule type" value="Genomic_DNA"/>
</dbReference>
<keyword evidence="2" id="KW-1185">Reference proteome</keyword>
<dbReference type="OrthoDB" id="3800761at2759"/>
<dbReference type="AlphaFoldDB" id="A0A395HNL9"/>
<name>A0A395HNL9_ASPHC</name>
<accession>A0A395HNL9</accession>
<gene>
    <name evidence="1" type="ORF">BO97DRAFT_427413</name>
</gene>
<evidence type="ECO:0000313" key="1">
    <source>
        <dbReference type="EMBL" id="RAL09350.1"/>
    </source>
</evidence>
<sequence>MTNTKYDTVETTKQDHHSTSLEAITPITDGNRARQTCWLCGHDYQPWLYPIPEDSATSLPPDIYTLPLPHESNVAISLKTQTLVTLCKKCATETTKPHLQPQLFYPQDLDFFIAFELRERSATRSAQIDSEKPSKRDYEVHLVEEGRMPFWVVGALYCFVELGGPGSEGDDQTLWEGKSETKVQFWDGEPVAAILRAVRLVELGLGGARVDAGVVEKLLVLRDLYAGEEVEDIRRRYGAKGHT</sequence>
<protein>
    <submittedName>
        <fullName evidence="1">Uncharacterized protein</fullName>
    </submittedName>
</protein>
<organism evidence="1 2">
    <name type="scientific">Aspergillus homomorphus (strain CBS 101889)</name>
    <dbReference type="NCBI Taxonomy" id="1450537"/>
    <lineage>
        <taxon>Eukaryota</taxon>
        <taxon>Fungi</taxon>
        <taxon>Dikarya</taxon>
        <taxon>Ascomycota</taxon>
        <taxon>Pezizomycotina</taxon>
        <taxon>Eurotiomycetes</taxon>
        <taxon>Eurotiomycetidae</taxon>
        <taxon>Eurotiales</taxon>
        <taxon>Aspergillaceae</taxon>
        <taxon>Aspergillus</taxon>
        <taxon>Aspergillus subgen. Circumdati</taxon>
    </lineage>
</organism>